<gene>
    <name evidence="1" type="ORF">Edafosvirus5_32</name>
</gene>
<sequence>MNNKKLMNSEEFRKAIDNYSKSLKSINVTTANINDLVQLKKTLDHLDYWTIANLLDDFHTMRLQINDELNKKCKHEWIYYGYDEAHTLYKCKICDIS</sequence>
<organism evidence="1">
    <name type="scientific">Edafosvirus sp</name>
    <dbReference type="NCBI Taxonomy" id="2487765"/>
    <lineage>
        <taxon>Viruses</taxon>
        <taxon>Varidnaviria</taxon>
        <taxon>Bamfordvirae</taxon>
        <taxon>Nucleocytoviricota</taxon>
        <taxon>Megaviricetes</taxon>
        <taxon>Imitervirales</taxon>
        <taxon>Mimiviridae</taxon>
        <taxon>Klosneuvirinae</taxon>
    </lineage>
</organism>
<accession>A0A3G4ZUW5</accession>
<evidence type="ECO:0000313" key="1">
    <source>
        <dbReference type="EMBL" id="AYV78114.1"/>
    </source>
</evidence>
<proteinExistence type="predicted"/>
<protein>
    <submittedName>
        <fullName evidence="1">Uncharacterized protein</fullName>
    </submittedName>
</protein>
<dbReference type="EMBL" id="MK072070">
    <property type="protein sequence ID" value="AYV78114.1"/>
    <property type="molecule type" value="Genomic_DNA"/>
</dbReference>
<name>A0A3G4ZUW5_9VIRU</name>
<reference evidence="1" key="1">
    <citation type="submission" date="2018-10" db="EMBL/GenBank/DDBJ databases">
        <title>Hidden diversity of soil giant viruses.</title>
        <authorList>
            <person name="Schulz F."/>
            <person name="Alteio L."/>
            <person name="Goudeau D."/>
            <person name="Ryan E.M."/>
            <person name="Malmstrom R.R."/>
            <person name="Blanchard J."/>
            <person name="Woyke T."/>
        </authorList>
    </citation>
    <scope>NUCLEOTIDE SEQUENCE</scope>
    <source>
        <strain evidence="1">EDV1</strain>
    </source>
</reference>